<evidence type="ECO:0000313" key="5">
    <source>
        <dbReference type="Proteomes" id="UP000600247"/>
    </source>
</evidence>
<feature type="domain" description="N-acetyltransferase" evidence="3">
    <location>
        <begin position="6"/>
        <end position="152"/>
    </location>
</feature>
<dbReference type="Pfam" id="PF00583">
    <property type="entry name" value="Acetyltransf_1"/>
    <property type="match status" value="1"/>
</dbReference>
<reference evidence="4 5" key="1">
    <citation type="journal article" date="2014" name="Int. J. Syst. Evol. Microbiol.">
        <title>Complete genome sequence of Corynebacterium casei LMG S-19264T (=DSM 44701T), isolated from a smear-ripened cheese.</title>
        <authorList>
            <consortium name="US DOE Joint Genome Institute (JGI-PGF)"/>
            <person name="Walter F."/>
            <person name="Albersmeier A."/>
            <person name="Kalinowski J."/>
            <person name="Ruckert C."/>
        </authorList>
    </citation>
    <scope>NUCLEOTIDE SEQUENCE [LARGE SCALE GENOMIC DNA]</scope>
    <source>
        <strain evidence="4 5">CGMCC 1.15286</strain>
    </source>
</reference>
<keyword evidence="2" id="KW-0012">Acyltransferase</keyword>
<dbReference type="CDD" id="cd04301">
    <property type="entry name" value="NAT_SF"/>
    <property type="match status" value="1"/>
</dbReference>
<evidence type="ECO:0000256" key="1">
    <source>
        <dbReference type="ARBA" id="ARBA00022679"/>
    </source>
</evidence>
<dbReference type="Proteomes" id="UP000600247">
    <property type="component" value="Unassembled WGS sequence"/>
</dbReference>
<proteinExistence type="predicted"/>
<keyword evidence="5" id="KW-1185">Reference proteome</keyword>
<dbReference type="InterPro" id="IPR000182">
    <property type="entry name" value="GNAT_dom"/>
</dbReference>
<gene>
    <name evidence="4" type="ORF">GCM10010918_37100</name>
</gene>
<accession>A0A917HEZ8</accession>
<dbReference type="EMBL" id="BMHY01000007">
    <property type="protein sequence ID" value="GGG77081.1"/>
    <property type="molecule type" value="Genomic_DNA"/>
</dbReference>
<comment type="caution">
    <text evidence="4">The sequence shown here is derived from an EMBL/GenBank/DDBJ whole genome shotgun (WGS) entry which is preliminary data.</text>
</comment>
<dbReference type="PANTHER" id="PTHR43420">
    <property type="entry name" value="ACETYLTRANSFERASE"/>
    <property type="match status" value="1"/>
</dbReference>
<dbReference type="InterPro" id="IPR016181">
    <property type="entry name" value="Acyl_CoA_acyltransferase"/>
</dbReference>
<name>A0A917HEZ8_9BACL</name>
<dbReference type="PROSITE" id="PS51186">
    <property type="entry name" value="GNAT"/>
    <property type="match status" value="1"/>
</dbReference>
<dbReference type="GO" id="GO:0016747">
    <property type="term" value="F:acyltransferase activity, transferring groups other than amino-acyl groups"/>
    <property type="evidence" value="ECO:0007669"/>
    <property type="project" value="InterPro"/>
</dbReference>
<protein>
    <recommendedName>
        <fullName evidence="3">N-acetyltransferase domain-containing protein</fullName>
    </recommendedName>
</protein>
<sequence>MLMPTIRMRNSRTDDSEIFSLIRTELMPLAHSVHPLDAHAIRELPVRFRTGITYVAAAGKTTKPYGFVHFEQYGPLLYIDMLVTHPHHRNREWGKKLMASCEAYGTTHHCTHAKLFVDDINAKAQRFYTRLGYQAVRYDPELRCYEMVKTLASPQPQQGI</sequence>
<dbReference type="SUPFAM" id="SSF55729">
    <property type="entry name" value="Acyl-CoA N-acyltransferases (Nat)"/>
    <property type="match status" value="1"/>
</dbReference>
<dbReference type="InterPro" id="IPR050680">
    <property type="entry name" value="YpeA/RimI_acetyltransf"/>
</dbReference>
<organism evidence="4 5">
    <name type="scientific">Paenibacillus radicis</name>
    <name type="common">ex Gao et al. 2016</name>
    <dbReference type="NCBI Taxonomy" id="1737354"/>
    <lineage>
        <taxon>Bacteria</taxon>
        <taxon>Bacillati</taxon>
        <taxon>Bacillota</taxon>
        <taxon>Bacilli</taxon>
        <taxon>Bacillales</taxon>
        <taxon>Paenibacillaceae</taxon>
        <taxon>Paenibacillus</taxon>
    </lineage>
</organism>
<evidence type="ECO:0000313" key="4">
    <source>
        <dbReference type="EMBL" id="GGG77081.1"/>
    </source>
</evidence>
<keyword evidence="1" id="KW-0808">Transferase</keyword>
<dbReference type="Gene3D" id="3.40.630.30">
    <property type="match status" value="1"/>
</dbReference>
<evidence type="ECO:0000259" key="3">
    <source>
        <dbReference type="PROSITE" id="PS51186"/>
    </source>
</evidence>
<evidence type="ECO:0000256" key="2">
    <source>
        <dbReference type="ARBA" id="ARBA00023315"/>
    </source>
</evidence>
<dbReference type="AlphaFoldDB" id="A0A917HEZ8"/>